<dbReference type="CDD" id="cd00130">
    <property type="entry name" value="PAS"/>
    <property type="match status" value="1"/>
</dbReference>
<feature type="domain" description="Response regulatory" evidence="5">
    <location>
        <begin position="905"/>
        <end position="1027"/>
    </location>
</feature>
<comment type="caution">
    <text evidence="6">The sequence shown here is derived from an EMBL/GenBank/DDBJ whole genome shotgun (WGS) entry which is preliminary data.</text>
</comment>
<dbReference type="CDD" id="cd17574">
    <property type="entry name" value="REC_OmpR"/>
    <property type="match status" value="1"/>
</dbReference>
<dbReference type="OrthoDB" id="60033at2759"/>
<feature type="modified residue" description="4-aspartylphosphate" evidence="2">
    <location>
        <position position="384"/>
    </location>
</feature>
<dbReference type="CDD" id="cd00082">
    <property type="entry name" value="HisKA"/>
    <property type="match status" value="2"/>
</dbReference>
<dbReference type="PANTHER" id="PTHR43547:SF2">
    <property type="entry name" value="HYBRID SIGNAL TRANSDUCTION HISTIDINE KINASE C"/>
    <property type="match status" value="1"/>
</dbReference>
<dbReference type="SMART" id="SM00388">
    <property type="entry name" value="HisKA"/>
    <property type="match status" value="2"/>
</dbReference>
<dbReference type="SMART" id="SM00448">
    <property type="entry name" value="REC"/>
    <property type="match status" value="2"/>
</dbReference>
<feature type="domain" description="Response regulatory" evidence="5">
    <location>
        <begin position="336"/>
        <end position="451"/>
    </location>
</feature>
<dbReference type="Pfam" id="PF02518">
    <property type="entry name" value="HATPase_c"/>
    <property type="match status" value="2"/>
</dbReference>
<feature type="coiled-coil region" evidence="3">
    <location>
        <begin position="575"/>
        <end position="602"/>
    </location>
</feature>
<dbReference type="InterPro" id="IPR003594">
    <property type="entry name" value="HATPase_dom"/>
</dbReference>
<dbReference type="PROSITE" id="PS50110">
    <property type="entry name" value="RESPONSE_REGULATORY"/>
    <property type="match status" value="2"/>
</dbReference>
<protein>
    <submittedName>
        <fullName evidence="6">Related to sensory transduction histidine kinase</fullName>
    </submittedName>
</protein>
<feature type="domain" description="Histidine kinase" evidence="4">
    <location>
        <begin position="605"/>
        <end position="882"/>
    </location>
</feature>
<evidence type="ECO:0000313" key="6">
    <source>
        <dbReference type="EMBL" id="CCA73349.1"/>
    </source>
</evidence>
<dbReference type="SMART" id="SM00387">
    <property type="entry name" value="HATPase_c"/>
    <property type="match status" value="2"/>
</dbReference>
<dbReference type="InParanoid" id="G4TPW1"/>
<keyword evidence="7" id="KW-1185">Reference proteome</keyword>
<dbReference type="Gene3D" id="3.40.50.2300">
    <property type="match status" value="2"/>
</dbReference>
<dbReference type="Gene3D" id="1.10.287.130">
    <property type="match status" value="2"/>
</dbReference>
<feature type="modified residue" description="4-aspartylphosphate" evidence="2">
    <location>
        <position position="957"/>
    </location>
</feature>
<dbReference type="InterPro" id="IPR035965">
    <property type="entry name" value="PAS-like_dom_sf"/>
</dbReference>
<dbReference type="eggNOG" id="KOG0519">
    <property type="taxonomic scope" value="Eukaryota"/>
</dbReference>
<evidence type="ECO:0000313" key="7">
    <source>
        <dbReference type="Proteomes" id="UP000007148"/>
    </source>
</evidence>
<organism evidence="6 7">
    <name type="scientific">Serendipita indica (strain DSM 11827)</name>
    <name type="common">Root endophyte fungus</name>
    <name type="synonym">Piriformospora indica</name>
    <dbReference type="NCBI Taxonomy" id="1109443"/>
    <lineage>
        <taxon>Eukaryota</taxon>
        <taxon>Fungi</taxon>
        <taxon>Dikarya</taxon>
        <taxon>Basidiomycota</taxon>
        <taxon>Agaricomycotina</taxon>
        <taxon>Agaricomycetes</taxon>
        <taxon>Sebacinales</taxon>
        <taxon>Serendipitaceae</taxon>
        <taxon>Serendipita</taxon>
    </lineage>
</organism>
<dbReference type="InterPro" id="IPR011006">
    <property type="entry name" value="CheY-like_superfamily"/>
</dbReference>
<dbReference type="SUPFAM" id="SSF55785">
    <property type="entry name" value="PYP-like sensor domain (PAS domain)"/>
    <property type="match status" value="1"/>
</dbReference>
<accession>G4TPW1</accession>
<feature type="domain" description="Histidine kinase" evidence="4">
    <location>
        <begin position="89"/>
        <end position="271"/>
    </location>
</feature>
<evidence type="ECO:0000256" key="1">
    <source>
        <dbReference type="ARBA" id="ARBA00022553"/>
    </source>
</evidence>
<keyword evidence="6" id="KW-0418">Kinase</keyword>
<dbReference type="eggNOG" id="KOG1601">
    <property type="taxonomic scope" value="Eukaryota"/>
</dbReference>
<dbReference type="PROSITE" id="PS50109">
    <property type="entry name" value="HIS_KIN"/>
    <property type="match status" value="2"/>
</dbReference>
<dbReference type="Gene3D" id="3.30.565.10">
    <property type="entry name" value="Histidine kinase-like ATPase, C-terminal domain"/>
    <property type="match status" value="2"/>
</dbReference>
<dbReference type="InterPro" id="IPR000014">
    <property type="entry name" value="PAS"/>
</dbReference>
<dbReference type="InterPro" id="IPR001789">
    <property type="entry name" value="Sig_transdc_resp-reg_receiver"/>
</dbReference>
<proteinExistence type="predicted"/>
<dbReference type="SUPFAM" id="SSF52172">
    <property type="entry name" value="CheY-like"/>
    <property type="match status" value="2"/>
</dbReference>
<dbReference type="PANTHER" id="PTHR43547">
    <property type="entry name" value="TWO-COMPONENT HISTIDINE KINASE"/>
    <property type="match status" value="1"/>
</dbReference>
<name>G4TPW1_SERID</name>
<dbReference type="AlphaFoldDB" id="G4TPW1"/>
<reference evidence="6 7" key="1">
    <citation type="journal article" date="2011" name="PLoS Pathog.">
        <title>Endophytic Life Strategies Decoded by Genome and Transcriptome Analyses of the Mutualistic Root Symbiont Piriformospora indica.</title>
        <authorList>
            <person name="Zuccaro A."/>
            <person name="Lahrmann U."/>
            <person name="Guldener U."/>
            <person name="Langen G."/>
            <person name="Pfiffi S."/>
            <person name="Biedenkopf D."/>
            <person name="Wong P."/>
            <person name="Samans B."/>
            <person name="Grimm C."/>
            <person name="Basiewicz M."/>
            <person name="Murat C."/>
            <person name="Martin F."/>
            <person name="Kogel K.H."/>
        </authorList>
    </citation>
    <scope>NUCLEOTIDE SEQUENCE [LARGE SCALE GENOMIC DNA]</scope>
    <source>
        <strain evidence="6 7">DSM 11827</strain>
    </source>
</reference>
<dbReference type="InterPro" id="IPR005467">
    <property type="entry name" value="His_kinase_dom"/>
</dbReference>
<sequence>MSSLLNGSLAREEEVRRAEELAELDRAKSSLFSSASHELRRSAQVDAKYVVDEIKGTPLTLIGGPLNDCIAEIKDVHIKAKLLTASRNVDRLARLVDSLMDFSRLEAGRLEGRYSPVQFGPYVADLAAVFRPVIEKAQLTYTITYDTNETRALFIDLDYMEKIIFNLIGNAFKYTLAGSISVDVVYTDTHAKLIVKDTGVGIPAADLPKIWERFHRVEATSRSHEGTGIGLALTKQFIHLHGGDVTVTSKVCTDDGNDHGSTFTASFPLGKEHLPATRLVNEVLESKKPNYARTIVAEAARWRLTGDAMTPSDSEDSYTSFDGTRTSEFAFDATDLVLLVDDNQDMLEYIRNIFSRFCHVRTACNGAVALESARKYRPDLIISDVMMPVLDGFGLVNALKDDALIRNIPIILLSARAGDTNRAEGILSGADDYIPKPFSSRELLARAHFQLQLGKRKREMERRFQEQTKEVQILTDLSPAGLFRINNDGKMLLCNDRFREMAKMPPNVEENWINYVHEDYRKTVQSSLMEALRKHEDAQIDFVFSNGNWVKSYVRWWVNGLVGIVTDMSLTRLYEESLKKRAEEAEERRKEAEERRRGQELLVDVTSHELRQPVSAVINCANVVFTNLTKLRKALKEALQKDSGFQVTNQLLAQIDEDLESLNAIELCGLAQGHIVNDILTLSRMQLQLLTLQESTFQFVQEVRQTCSILFNEMKSKGISYTLNFGPSIQRLGIDYVSADKVRFGQVIINLLSNAIRFSQLSTKKAIEINVNVSRGRPDDASCKPPKNYPGDEVRIGPGERISLYVYVSVRDSGPGLKPKDLEILFQRFQRGTNSEEIFGGSGLGLFVSRKICDLLHGQIEVDANSVEEKGSTFRFFVEMHTEPAPKPSTPQHPHIDRGSSTKLRILVAEDNQTNRTILGRQLKMNGCVPSLAVNGAEAVDLVIKAGEEPFDCILMDCEMPVMSGLEASRELRRLENAGRIPRQRIIALTGNARREQLNSALEAGMNEVMTKPYRIQELLERIRNSNA</sequence>
<dbReference type="SUPFAM" id="SSF47384">
    <property type="entry name" value="Homodimeric domain of signal transducing histidine kinase"/>
    <property type="match status" value="2"/>
</dbReference>
<dbReference type="STRING" id="1109443.G4TPW1"/>
<dbReference type="InterPro" id="IPR003661">
    <property type="entry name" value="HisK_dim/P_dom"/>
</dbReference>
<evidence type="ECO:0000256" key="2">
    <source>
        <dbReference type="PROSITE-ProRule" id="PRU00169"/>
    </source>
</evidence>
<dbReference type="OMA" id="CASHQGR"/>
<dbReference type="InterPro" id="IPR036890">
    <property type="entry name" value="HATPase_C_sf"/>
</dbReference>
<dbReference type="CDD" id="cd17546">
    <property type="entry name" value="REC_hyHK_CKI1_RcsC-like"/>
    <property type="match status" value="1"/>
</dbReference>
<keyword evidence="1 2" id="KW-0597">Phosphoprotein</keyword>
<dbReference type="Gene3D" id="3.30.450.20">
    <property type="entry name" value="PAS domain"/>
    <property type="match status" value="1"/>
</dbReference>
<dbReference type="HOGENOM" id="CLU_000445_82_0_1"/>
<dbReference type="Proteomes" id="UP000007148">
    <property type="component" value="Unassembled WGS sequence"/>
</dbReference>
<evidence type="ECO:0000259" key="4">
    <source>
        <dbReference type="PROSITE" id="PS50109"/>
    </source>
</evidence>
<dbReference type="InterPro" id="IPR036097">
    <property type="entry name" value="HisK_dim/P_sf"/>
</dbReference>
<dbReference type="GO" id="GO:0000155">
    <property type="term" value="F:phosphorelay sensor kinase activity"/>
    <property type="evidence" value="ECO:0007669"/>
    <property type="project" value="InterPro"/>
</dbReference>
<dbReference type="EMBL" id="CAFZ01000219">
    <property type="protein sequence ID" value="CCA73349.1"/>
    <property type="molecule type" value="Genomic_DNA"/>
</dbReference>
<evidence type="ECO:0000256" key="3">
    <source>
        <dbReference type="SAM" id="Coils"/>
    </source>
</evidence>
<keyword evidence="6" id="KW-0808">Transferase</keyword>
<dbReference type="PRINTS" id="PR00344">
    <property type="entry name" value="BCTRLSENSOR"/>
</dbReference>
<dbReference type="InterPro" id="IPR004358">
    <property type="entry name" value="Sig_transdc_His_kin-like_C"/>
</dbReference>
<evidence type="ECO:0000259" key="5">
    <source>
        <dbReference type="PROSITE" id="PS50110"/>
    </source>
</evidence>
<dbReference type="Pfam" id="PF00072">
    <property type="entry name" value="Response_reg"/>
    <property type="match status" value="2"/>
</dbReference>
<dbReference type="SUPFAM" id="SSF55874">
    <property type="entry name" value="ATPase domain of HSP90 chaperone/DNA topoisomerase II/histidine kinase"/>
    <property type="match status" value="2"/>
</dbReference>
<keyword evidence="3" id="KW-0175">Coiled coil</keyword>
<gene>
    <name evidence="6" type="ORF">PIIN_07304</name>
</gene>